<dbReference type="SUPFAM" id="SSF109854">
    <property type="entry name" value="DinB/YfiT-like putative metalloenzymes"/>
    <property type="match status" value="1"/>
</dbReference>
<dbReference type="InterPro" id="IPR024775">
    <property type="entry name" value="DinB-like"/>
</dbReference>
<proteinExistence type="predicted"/>
<evidence type="ECO:0000313" key="2">
    <source>
        <dbReference type="EMBL" id="RKN85896.1"/>
    </source>
</evidence>
<dbReference type="Gene3D" id="1.20.120.450">
    <property type="entry name" value="dinb family like domain"/>
    <property type="match status" value="1"/>
</dbReference>
<sequence length="179" mass="20175">MKMSLIRPDAAEYAAHFTPYIGLVPDGCLPDLLREQAERVKELFGAIREEDGDYRYAPDKWTVKEVLGHVIDTELIMTYRLMRVARGDRTPLPSFDENDFVRGGEFGRLSIADLLAHFGIVRQATLTLIESMPEEAWEREGSVAGHPVTARALAYIVAGHERHHTRLLEERYGAVIANA</sequence>
<name>A0A3B0CSP7_9BACL</name>
<protein>
    <submittedName>
        <fullName evidence="2">DinB family protein</fullName>
    </submittedName>
</protein>
<evidence type="ECO:0000313" key="3">
    <source>
        <dbReference type="Proteomes" id="UP000282311"/>
    </source>
</evidence>
<accession>A0A3B0CSP7</accession>
<dbReference type="Proteomes" id="UP000282311">
    <property type="component" value="Unassembled WGS sequence"/>
</dbReference>
<reference evidence="2 3" key="1">
    <citation type="journal article" date="2007" name="Int. J. Syst. Evol. Microbiol.">
        <title>Paenibacillus ginsengarvi sp. nov., isolated from soil from ginseng cultivation.</title>
        <authorList>
            <person name="Yoon M.H."/>
            <person name="Ten L.N."/>
            <person name="Im W.T."/>
        </authorList>
    </citation>
    <scope>NUCLEOTIDE SEQUENCE [LARGE SCALE GENOMIC DNA]</scope>
    <source>
        <strain evidence="2 3">KCTC 13059</strain>
    </source>
</reference>
<comment type="caution">
    <text evidence="2">The sequence shown here is derived from an EMBL/GenBank/DDBJ whole genome shotgun (WGS) entry which is preliminary data.</text>
</comment>
<dbReference type="InterPro" id="IPR034660">
    <property type="entry name" value="DinB/YfiT-like"/>
</dbReference>
<dbReference type="AlphaFoldDB" id="A0A3B0CSP7"/>
<dbReference type="EMBL" id="RBAH01000003">
    <property type="protein sequence ID" value="RKN85896.1"/>
    <property type="molecule type" value="Genomic_DNA"/>
</dbReference>
<feature type="domain" description="DinB-like" evidence="1">
    <location>
        <begin position="33"/>
        <end position="167"/>
    </location>
</feature>
<dbReference type="OrthoDB" id="9793216at2"/>
<organism evidence="2 3">
    <name type="scientific">Paenibacillus ginsengarvi</name>
    <dbReference type="NCBI Taxonomy" id="400777"/>
    <lineage>
        <taxon>Bacteria</taxon>
        <taxon>Bacillati</taxon>
        <taxon>Bacillota</taxon>
        <taxon>Bacilli</taxon>
        <taxon>Bacillales</taxon>
        <taxon>Paenibacillaceae</taxon>
        <taxon>Paenibacillus</taxon>
    </lineage>
</organism>
<keyword evidence="3" id="KW-1185">Reference proteome</keyword>
<evidence type="ECO:0000259" key="1">
    <source>
        <dbReference type="Pfam" id="PF12867"/>
    </source>
</evidence>
<gene>
    <name evidence="2" type="ORF">D7M11_06065</name>
</gene>
<dbReference type="Pfam" id="PF12867">
    <property type="entry name" value="DinB_2"/>
    <property type="match status" value="1"/>
</dbReference>